<dbReference type="InterPro" id="IPR016024">
    <property type="entry name" value="ARM-type_fold"/>
</dbReference>
<evidence type="ECO:0000256" key="8">
    <source>
        <dbReference type="ARBA" id="ARBA00022553"/>
    </source>
</evidence>
<evidence type="ECO:0000313" key="19">
    <source>
        <dbReference type="RefSeq" id="XP_018015696.1"/>
    </source>
</evidence>
<dbReference type="GO" id="GO:0042393">
    <property type="term" value="F:histone binding"/>
    <property type="evidence" value="ECO:0007669"/>
    <property type="project" value="TreeGrafter"/>
</dbReference>
<dbReference type="OrthoDB" id="436262at2759"/>
<keyword evidence="9 14" id="KW-0132">Cell division</keyword>
<dbReference type="OMA" id="CPLEKLW"/>
<dbReference type="Proteomes" id="UP000694843">
    <property type="component" value="Unplaced"/>
</dbReference>
<dbReference type="GO" id="GO:0007076">
    <property type="term" value="P:mitotic chromosome condensation"/>
    <property type="evidence" value="ECO:0007669"/>
    <property type="project" value="InterPro"/>
</dbReference>
<dbReference type="InterPro" id="IPR026971">
    <property type="entry name" value="CND1/NCAPD3"/>
</dbReference>
<evidence type="ECO:0000256" key="3">
    <source>
        <dbReference type="ARBA" id="ARBA00004496"/>
    </source>
</evidence>
<comment type="function">
    <text evidence="14">Regulatory subunit of the condensin complex, a complex required for conversion of interphase chromatin into mitotic-like condense chromosomes. The condensin complex probably introduces positive supercoils into relaxed DNA in the presence of type I topoisomerases and converts nicked DNA into positive knotted forms in the presence of type II topoisomerases.</text>
</comment>
<evidence type="ECO:0000256" key="15">
    <source>
        <dbReference type="SAM" id="MobiDB-lite"/>
    </source>
</evidence>
<dbReference type="FunFam" id="1.25.10.10:FF:000695">
    <property type="entry name" value="Condensin complex subunit 1"/>
    <property type="match status" value="1"/>
</dbReference>
<dbReference type="GO" id="GO:0010032">
    <property type="term" value="P:meiotic chromosome condensation"/>
    <property type="evidence" value="ECO:0007669"/>
    <property type="project" value="TreeGrafter"/>
</dbReference>
<dbReference type="Pfam" id="PF12717">
    <property type="entry name" value="Cnd1"/>
    <property type="match status" value="1"/>
</dbReference>
<name>A0A8B7NRK2_HYAAZ</name>
<dbReference type="Pfam" id="PF12922">
    <property type="entry name" value="Cnd1_N"/>
    <property type="match status" value="1"/>
</dbReference>
<keyword evidence="7" id="KW-0963">Cytoplasm</keyword>
<dbReference type="PANTHER" id="PTHR14222:SF2">
    <property type="entry name" value="CONDENSIN COMPLEX SUBUNIT 1"/>
    <property type="match status" value="1"/>
</dbReference>
<dbReference type="RefSeq" id="XP_018015696.1">
    <property type="nucleotide sequence ID" value="XM_018160207.1"/>
</dbReference>
<feature type="domain" description="Condensin complex subunit 1 N-terminal" evidence="17">
    <location>
        <begin position="79"/>
        <end position="246"/>
    </location>
</feature>
<dbReference type="PANTHER" id="PTHR14222">
    <property type="entry name" value="CONDENSIN"/>
    <property type="match status" value="1"/>
</dbReference>
<evidence type="ECO:0000256" key="9">
    <source>
        <dbReference type="ARBA" id="ARBA00022618"/>
    </source>
</evidence>
<protein>
    <recommendedName>
        <fullName evidence="5 14">Condensin complex subunit 1</fullName>
    </recommendedName>
</protein>
<dbReference type="SUPFAM" id="SSF48371">
    <property type="entry name" value="ARM repeat"/>
    <property type="match status" value="1"/>
</dbReference>
<evidence type="ECO:0000256" key="14">
    <source>
        <dbReference type="PIRNR" id="PIRNR017127"/>
    </source>
</evidence>
<feature type="compositionally biased region" description="Polar residues" evidence="15">
    <location>
        <begin position="999"/>
        <end position="1015"/>
    </location>
</feature>
<evidence type="ECO:0000313" key="18">
    <source>
        <dbReference type="Proteomes" id="UP000694843"/>
    </source>
</evidence>
<gene>
    <name evidence="19" type="primary">LOC108672524</name>
</gene>
<feature type="domain" description="Condensin complex subunit 1 C-terminal" evidence="16">
    <location>
        <begin position="1111"/>
        <end position="1272"/>
    </location>
</feature>
<feature type="compositionally biased region" description="Polar residues" evidence="15">
    <location>
        <begin position="1463"/>
        <end position="1475"/>
    </location>
</feature>
<dbReference type="GO" id="GO:0000779">
    <property type="term" value="C:condensed chromosome, centromeric region"/>
    <property type="evidence" value="ECO:0007669"/>
    <property type="project" value="TreeGrafter"/>
</dbReference>
<evidence type="ECO:0000256" key="4">
    <source>
        <dbReference type="ARBA" id="ARBA00009606"/>
    </source>
</evidence>
<comment type="subcellular location">
    <subcellularLocation>
        <location evidence="2">Chromosome</location>
    </subcellularLocation>
    <subcellularLocation>
        <location evidence="3">Cytoplasm</location>
    </subcellularLocation>
    <subcellularLocation>
        <location evidence="1">Nucleus</location>
    </subcellularLocation>
</comment>
<sequence>MGFHGEYEFVIPLSLDALQEASSTRQYVVSNISTANEIPKKLQECQSTFRKEGCSFVLDGQMFDALYSVLWHFKYLDAAVQDNAFNLMVKVMTQQTTDLASLLDDIANVSASARSQNFTILKMNTFLAVQLTEAFENHHNKPSQDAFLATGKSRKRAAGGAKEDNQAAWENQRMQMLLQLCSVLHHPLHKLCSPPIMEEDYVNLVANMCYKILESPSMGQNRCKGVRDSLFQIIGVLVNRFNHGLACSLKTMQLVQHFEHLASVCAQGLAMLVNQFGCMNVIGEVVREIAKMDLGCMETSSKDSAAVRNFTLFLVELAELVPQALVPSLPLLFTFLDNDNSSLRNCMLSMMGSLVLRVLSSENLDDKKKDLRDNCIDAIEDHVMDVNAFVRSKVLQIIHDLVKGGGVPLARQQRLLELAVGRIMDKSASVRKNAISLLTAFLKQNPFAAKLPMADLQQQYEIEQEKLMELCPESVTAPEIETRSKENTVHQLWQEKLPALVDAVRDVIDEDSDAEDFSDDQLSEDCSLNDALSAIAVALDTGKLHRAAVLLSGALEAFHGATVLSYDPSTSVPPQLPHKDAGDELTPLQLQHLALLERIFLSSHAMNNKENGEHEEPVAEQPKESEEVTKQRKLVTYLKDSVGFAKQLAVALPLVAQLLCSKLVSDSLEAIKFFVTSFEFGVLDAMSGVREMLVLVWSQEQQVQSAVVEAYRQLYVTGGESGASDRCRAVQIVRNLTSLTTGANLGELASLEVIIAQFMANGDLNKACITLLWERFTLALPDTSPEESKAALTLLAMAANSEPSIVSSNIGVLIDTAFGTRGEQDFGLVKQALVALSKLATDKAKTEDASASFRLEASHEMFTRLSDLLVEGITREEDRQYGPMAVQAATTIYALSEHPDQVCGSIIKRIHEKMMKLKKADDDTANSPSEAVLVPTTLLKRFLMFVGRVAICQLVHLDTSIFSELKRRNHLKEQHDNAKKEKKKTKTKKKEEKNKRKSLMTSATEASLMRNSSQEGDLDEELGMMGAVADDMEAEYIRSVCDKEIVTGPNLLAAVMPVIECVCSNTSQYRDPELRRAAALALANCMMVSADCCEQHLQLLFTILEKSDDAVIRGNIIIALGDLSFRFPNLVEPWTPRIYARLRDDCCSVRHNTITVLTHLILNDMVKVKGQIADIALCITDKEPRINGLAKLFFTELARKPNALYNVLPDIISRLSDPQIDLDELKYRTVISHIFSLIQKDKQVEGLVEKLCHRLQASSLQRQWRDIAYCLSLLQYNERCVRKFAELFPCYGDKLHEPDVHKMFLSVLAKARKIVKPETKAVVEELEAKIEASHSKAMQEQNLLNKATAAKGDRAATTKRANVRVAKRKNRRSDSDSDDEDFNSSNEENVAQPVKQPDRSSRRIGSRRQPAVAHPKVVDSSTDESEQSDASSGDSEADSDETGDADKRKSDESPLREKPQSKKPVSSTKSRQRNGPNVRLTFDKQTKCYL</sequence>
<evidence type="ECO:0000256" key="7">
    <source>
        <dbReference type="ARBA" id="ARBA00022490"/>
    </source>
</evidence>
<evidence type="ECO:0000256" key="10">
    <source>
        <dbReference type="ARBA" id="ARBA00022776"/>
    </source>
</evidence>
<evidence type="ECO:0000256" key="13">
    <source>
        <dbReference type="ARBA" id="ARBA00023306"/>
    </source>
</evidence>
<feature type="region of interest" description="Disordered" evidence="15">
    <location>
        <begin position="1347"/>
        <end position="1490"/>
    </location>
</feature>
<comment type="similarity">
    <text evidence="4 14">Belongs to the CND1 (condensin subunit 1) family.</text>
</comment>
<keyword evidence="10 14" id="KW-0498">Mitosis</keyword>
<keyword evidence="6" id="KW-0158">Chromosome</keyword>
<evidence type="ECO:0000256" key="6">
    <source>
        <dbReference type="ARBA" id="ARBA00022454"/>
    </source>
</evidence>
<reference evidence="19" key="1">
    <citation type="submission" date="2025-08" db="UniProtKB">
        <authorList>
            <consortium name="RefSeq"/>
        </authorList>
    </citation>
    <scope>IDENTIFICATION</scope>
    <source>
        <tissue evidence="19">Whole organism</tissue>
    </source>
</reference>
<organism evidence="18 19">
    <name type="scientific">Hyalella azteca</name>
    <name type="common">Amphipod</name>
    <dbReference type="NCBI Taxonomy" id="294128"/>
    <lineage>
        <taxon>Eukaryota</taxon>
        <taxon>Metazoa</taxon>
        <taxon>Ecdysozoa</taxon>
        <taxon>Arthropoda</taxon>
        <taxon>Crustacea</taxon>
        <taxon>Multicrustacea</taxon>
        <taxon>Malacostraca</taxon>
        <taxon>Eumalacostraca</taxon>
        <taxon>Peracarida</taxon>
        <taxon>Amphipoda</taxon>
        <taxon>Senticaudata</taxon>
        <taxon>Talitrida</taxon>
        <taxon>Talitroidea</taxon>
        <taxon>Hyalellidae</taxon>
        <taxon>Hyalella</taxon>
    </lineage>
</organism>
<evidence type="ECO:0000256" key="5">
    <source>
        <dbReference type="ARBA" id="ARBA00016064"/>
    </source>
</evidence>
<dbReference type="InterPro" id="IPR011989">
    <property type="entry name" value="ARM-like"/>
</dbReference>
<dbReference type="GeneID" id="108672524"/>
<keyword evidence="11 14" id="KW-0226">DNA condensation</keyword>
<evidence type="ECO:0000256" key="11">
    <source>
        <dbReference type="ARBA" id="ARBA00023067"/>
    </source>
</evidence>
<feature type="region of interest" description="Disordered" evidence="15">
    <location>
        <begin position="971"/>
        <end position="1017"/>
    </location>
</feature>
<dbReference type="CTD" id="43491"/>
<dbReference type="GO" id="GO:0005634">
    <property type="term" value="C:nucleus"/>
    <property type="evidence" value="ECO:0007669"/>
    <property type="project" value="UniProtKB-SubCell"/>
</dbReference>
<dbReference type="PIRSF" id="PIRSF017127">
    <property type="entry name" value="Condensin_D2"/>
    <property type="match status" value="1"/>
</dbReference>
<keyword evidence="8" id="KW-0597">Phosphoprotein</keyword>
<dbReference type="GO" id="GO:0000796">
    <property type="term" value="C:condensin complex"/>
    <property type="evidence" value="ECO:0007669"/>
    <property type="project" value="TreeGrafter"/>
</dbReference>
<accession>A0A8B7NRK2</accession>
<proteinExistence type="inferred from homology"/>
<evidence type="ECO:0000259" key="17">
    <source>
        <dbReference type="Pfam" id="PF12922"/>
    </source>
</evidence>
<feature type="compositionally biased region" description="Basic and acidic residues" evidence="15">
    <location>
        <begin position="1481"/>
        <end position="1490"/>
    </location>
</feature>
<keyword evidence="18" id="KW-1185">Reference proteome</keyword>
<dbReference type="Gene3D" id="1.25.10.10">
    <property type="entry name" value="Leucine-rich Repeat Variant"/>
    <property type="match status" value="2"/>
</dbReference>
<evidence type="ECO:0000256" key="2">
    <source>
        <dbReference type="ARBA" id="ARBA00004286"/>
    </source>
</evidence>
<dbReference type="InterPro" id="IPR032682">
    <property type="entry name" value="Cnd1_C"/>
</dbReference>
<evidence type="ECO:0000256" key="1">
    <source>
        <dbReference type="ARBA" id="ARBA00004123"/>
    </source>
</evidence>
<dbReference type="GO" id="GO:0005737">
    <property type="term" value="C:cytoplasm"/>
    <property type="evidence" value="ECO:0007669"/>
    <property type="project" value="UniProtKB-SubCell"/>
</dbReference>
<keyword evidence="12" id="KW-0539">Nucleus</keyword>
<dbReference type="GO" id="GO:0051301">
    <property type="term" value="P:cell division"/>
    <property type="evidence" value="ECO:0007669"/>
    <property type="project" value="UniProtKB-KW"/>
</dbReference>
<dbReference type="InterPro" id="IPR007673">
    <property type="entry name" value="Condensin_cplx_su1"/>
</dbReference>
<feature type="compositionally biased region" description="Basic and acidic residues" evidence="15">
    <location>
        <begin position="1444"/>
        <end position="1460"/>
    </location>
</feature>
<keyword evidence="13 14" id="KW-0131">Cell cycle</keyword>
<feature type="compositionally biased region" description="Basic residues" evidence="15">
    <location>
        <begin position="1361"/>
        <end position="1371"/>
    </location>
</feature>
<dbReference type="InterPro" id="IPR024324">
    <property type="entry name" value="Condensin_cplx_su1_N"/>
</dbReference>
<evidence type="ECO:0000256" key="12">
    <source>
        <dbReference type="ARBA" id="ARBA00023242"/>
    </source>
</evidence>
<evidence type="ECO:0000259" key="16">
    <source>
        <dbReference type="Pfam" id="PF12717"/>
    </source>
</evidence>